<proteinExistence type="inferred from homology"/>
<comment type="similarity">
    <text evidence="2 6">Belongs to the thiolase-like superfamily. Thiolase family.</text>
</comment>
<dbReference type="EC" id="2.3.1.16" evidence="5"/>
<dbReference type="Proteomes" id="UP001596263">
    <property type="component" value="Unassembled WGS sequence"/>
</dbReference>
<dbReference type="Pfam" id="PF02803">
    <property type="entry name" value="Thiolase_C"/>
    <property type="match status" value="1"/>
</dbReference>
<dbReference type="CDD" id="cd00751">
    <property type="entry name" value="thiolase"/>
    <property type="match status" value="1"/>
</dbReference>
<name>A0ABW0CV94_STRCD</name>
<keyword evidence="10" id="KW-1185">Reference proteome</keyword>
<evidence type="ECO:0000313" key="9">
    <source>
        <dbReference type="EMBL" id="MFC5219885.1"/>
    </source>
</evidence>
<dbReference type="InterPro" id="IPR020616">
    <property type="entry name" value="Thiolase_N"/>
</dbReference>
<comment type="caution">
    <text evidence="9">The sequence shown here is derived from an EMBL/GenBank/DDBJ whole genome shotgun (WGS) entry which is preliminary data.</text>
</comment>
<dbReference type="InterPro" id="IPR016039">
    <property type="entry name" value="Thiolase-like"/>
</dbReference>
<sequence>MMDTYLVSATRTPIGRAVKGSLRQCRPDDLVAGVIEQTVRDSGLDPELLDDHALGTAYPEGKQGANLARRAGLLAGLPFAVPGTTVNRFCASSLQAVRMASHAIACGEAEAYLVSGVESVSQVGRTTRKEDRHPALDEGGIADVYMPMGVTAENVAQRYRVSRADMDAFALRSHRLAVEAIDSGRIAQQITPVVLPDGRIVSSDDGPRRDTSLAKLAGLPAAFREGGSVTAGNSCPLNDGAAAAILVSKRLAERESLTPRARIVATAVSGVAPEIMGVGPTEAIRKVLSLTNLKIDDIDVVEFNEAFAAQVLAVCRTVGIDIERQLNPSGGAIALGHPFGMTGIRLLCSLLGNLEDRGGTLGLATLCVGGGQGMAVVLERL</sequence>
<dbReference type="InterPro" id="IPR020613">
    <property type="entry name" value="Thiolase_CS"/>
</dbReference>
<evidence type="ECO:0000256" key="1">
    <source>
        <dbReference type="ARBA" id="ARBA00005189"/>
    </source>
</evidence>
<dbReference type="Gene3D" id="3.40.47.10">
    <property type="match status" value="1"/>
</dbReference>
<dbReference type="PANTHER" id="PTHR43853:SF21">
    <property type="entry name" value="STEROID 3-KETOACYL-COA THIOLASE"/>
    <property type="match status" value="1"/>
</dbReference>
<dbReference type="InterPro" id="IPR050215">
    <property type="entry name" value="Thiolase-like_sf_Thiolase"/>
</dbReference>
<organism evidence="9 10">
    <name type="scientific">Streptomyces coerulescens</name>
    <dbReference type="NCBI Taxonomy" id="29304"/>
    <lineage>
        <taxon>Bacteria</taxon>
        <taxon>Bacillati</taxon>
        <taxon>Actinomycetota</taxon>
        <taxon>Actinomycetes</taxon>
        <taxon>Kitasatosporales</taxon>
        <taxon>Streptomycetaceae</taxon>
        <taxon>Streptomyces</taxon>
    </lineage>
</organism>
<accession>A0ABW0CV94</accession>
<dbReference type="PROSITE" id="PS00098">
    <property type="entry name" value="THIOLASE_1"/>
    <property type="match status" value="1"/>
</dbReference>
<protein>
    <recommendedName>
        <fullName evidence="5">acetyl-CoA C-acyltransferase</fullName>
        <ecNumber evidence="5">2.3.1.16</ecNumber>
    </recommendedName>
</protein>
<dbReference type="Pfam" id="PF00108">
    <property type="entry name" value="Thiolase_N"/>
    <property type="match status" value="1"/>
</dbReference>
<keyword evidence="4 6" id="KW-0012">Acyltransferase</keyword>
<dbReference type="InterPro" id="IPR020615">
    <property type="entry name" value="Thiolase_acyl_enz_int_AS"/>
</dbReference>
<evidence type="ECO:0000256" key="3">
    <source>
        <dbReference type="ARBA" id="ARBA00022679"/>
    </source>
</evidence>
<evidence type="ECO:0000256" key="5">
    <source>
        <dbReference type="ARBA" id="ARBA00024073"/>
    </source>
</evidence>
<evidence type="ECO:0000256" key="4">
    <source>
        <dbReference type="ARBA" id="ARBA00023315"/>
    </source>
</evidence>
<feature type="domain" description="Thiolase C-terminal" evidence="8">
    <location>
        <begin position="258"/>
        <end position="380"/>
    </location>
</feature>
<dbReference type="PANTHER" id="PTHR43853">
    <property type="entry name" value="3-KETOACYL-COA THIOLASE, PEROXISOMAL"/>
    <property type="match status" value="1"/>
</dbReference>
<dbReference type="PIRSF" id="PIRSF000429">
    <property type="entry name" value="Ac-CoA_Ac_transf"/>
    <property type="match status" value="1"/>
</dbReference>
<dbReference type="PROSITE" id="PS00737">
    <property type="entry name" value="THIOLASE_2"/>
    <property type="match status" value="1"/>
</dbReference>
<evidence type="ECO:0000259" key="7">
    <source>
        <dbReference type="Pfam" id="PF00108"/>
    </source>
</evidence>
<feature type="domain" description="Thiolase N-terminal" evidence="7">
    <location>
        <begin position="5"/>
        <end position="249"/>
    </location>
</feature>
<evidence type="ECO:0000313" key="10">
    <source>
        <dbReference type="Proteomes" id="UP001596263"/>
    </source>
</evidence>
<dbReference type="SUPFAM" id="SSF53901">
    <property type="entry name" value="Thiolase-like"/>
    <property type="match status" value="2"/>
</dbReference>
<keyword evidence="3 6" id="KW-0808">Transferase</keyword>
<dbReference type="InterPro" id="IPR020610">
    <property type="entry name" value="Thiolase_AS"/>
</dbReference>
<evidence type="ECO:0000256" key="6">
    <source>
        <dbReference type="RuleBase" id="RU003557"/>
    </source>
</evidence>
<dbReference type="InterPro" id="IPR002155">
    <property type="entry name" value="Thiolase"/>
</dbReference>
<reference evidence="10" key="1">
    <citation type="journal article" date="2019" name="Int. J. Syst. Evol. Microbiol.">
        <title>The Global Catalogue of Microorganisms (GCM) 10K type strain sequencing project: providing services to taxonomists for standard genome sequencing and annotation.</title>
        <authorList>
            <consortium name="The Broad Institute Genomics Platform"/>
            <consortium name="The Broad Institute Genome Sequencing Center for Infectious Disease"/>
            <person name="Wu L."/>
            <person name="Ma J."/>
        </authorList>
    </citation>
    <scope>NUCLEOTIDE SEQUENCE [LARGE SCALE GENOMIC DNA]</scope>
    <source>
        <strain evidence="10">KCTC 42586</strain>
    </source>
</reference>
<evidence type="ECO:0000259" key="8">
    <source>
        <dbReference type="Pfam" id="PF02803"/>
    </source>
</evidence>
<dbReference type="EMBL" id="JBHSKM010000044">
    <property type="protein sequence ID" value="MFC5219885.1"/>
    <property type="molecule type" value="Genomic_DNA"/>
</dbReference>
<dbReference type="InterPro" id="IPR020617">
    <property type="entry name" value="Thiolase_C"/>
</dbReference>
<gene>
    <name evidence="9" type="ORF">ACFPQ9_39335</name>
</gene>
<dbReference type="NCBIfam" id="TIGR01930">
    <property type="entry name" value="AcCoA-C-Actrans"/>
    <property type="match status" value="1"/>
</dbReference>
<dbReference type="PROSITE" id="PS00099">
    <property type="entry name" value="THIOLASE_3"/>
    <property type="match status" value="1"/>
</dbReference>
<comment type="pathway">
    <text evidence="1">Lipid metabolism.</text>
</comment>
<evidence type="ECO:0000256" key="2">
    <source>
        <dbReference type="ARBA" id="ARBA00010982"/>
    </source>
</evidence>